<dbReference type="SUPFAM" id="SSF47413">
    <property type="entry name" value="lambda repressor-like DNA-binding domains"/>
    <property type="match status" value="1"/>
</dbReference>
<name>A0ABX8DEK6_9GAMM</name>
<dbReference type="RefSeq" id="WP_213681767.1">
    <property type="nucleotide sequence ID" value="NZ_CP074572.1"/>
</dbReference>
<evidence type="ECO:0000313" key="2">
    <source>
        <dbReference type="Proteomes" id="UP000676428"/>
    </source>
</evidence>
<sequence>MTKSDVLNVFKTQQGVAQALTKAGFPISQAAVSKWPEVIPQLRTFQLERITKGELKADDPLLMQLDDAA</sequence>
<dbReference type="EMBL" id="CP074572">
    <property type="protein sequence ID" value="QVK23126.1"/>
    <property type="molecule type" value="Genomic_DNA"/>
</dbReference>
<gene>
    <name evidence="1" type="ORF">KHX94_18895</name>
</gene>
<accession>A0ABX8DEK6</accession>
<dbReference type="Proteomes" id="UP000676428">
    <property type="component" value="Chromosome"/>
</dbReference>
<keyword evidence="2" id="KW-1185">Reference proteome</keyword>
<dbReference type="Pfam" id="PF14549">
    <property type="entry name" value="P22_Cro"/>
    <property type="match status" value="1"/>
</dbReference>
<dbReference type="InterPro" id="IPR010982">
    <property type="entry name" value="Lambda_DNA-bd_dom_sf"/>
</dbReference>
<reference evidence="1 2" key="1">
    <citation type="journal article" date="2012" name="Int. J. Syst. Evol. Microbiol.">
        <title>Shewanella dokdonensis sp. nov., isolated from seawater.</title>
        <authorList>
            <person name="Sung H.R."/>
            <person name="Yoon J.H."/>
            <person name="Ghim S.Y."/>
        </authorList>
    </citation>
    <scope>NUCLEOTIDE SEQUENCE [LARGE SCALE GENOMIC DNA]</scope>
    <source>
        <strain evidence="1 2">DSM 23626</strain>
    </source>
</reference>
<proteinExistence type="predicted"/>
<protein>
    <submittedName>
        <fullName evidence="1">Cro/Cl family transcriptional regulator</fullName>
    </submittedName>
</protein>
<organism evidence="1 2">
    <name type="scientific">Shewanella dokdonensis</name>
    <dbReference type="NCBI Taxonomy" id="712036"/>
    <lineage>
        <taxon>Bacteria</taxon>
        <taxon>Pseudomonadati</taxon>
        <taxon>Pseudomonadota</taxon>
        <taxon>Gammaproteobacteria</taxon>
        <taxon>Alteromonadales</taxon>
        <taxon>Shewanellaceae</taxon>
        <taxon>Shewanella</taxon>
    </lineage>
</organism>
<evidence type="ECO:0000313" key="1">
    <source>
        <dbReference type="EMBL" id="QVK23126.1"/>
    </source>
</evidence>
<dbReference type="Gene3D" id="1.10.260.40">
    <property type="entry name" value="lambda repressor-like DNA-binding domains"/>
    <property type="match status" value="1"/>
</dbReference>